<protein>
    <submittedName>
        <fullName evidence="2">Uncharacterized protein</fullName>
    </submittedName>
</protein>
<proteinExistence type="predicted"/>
<dbReference type="Proteomes" id="UP001632038">
    <property type="component" value="Unassembled WGS sequence"/>
</dbReference>
<gene>
    <name evidence="2" type="ORF">CASFOL_026888</name>
</gene>
<sequence length="135" mass="15481">MEEPSPRPASAAPDFMETLPNQIRKVIPKAKKQNPNPPNQSTTHPKNRRSFVVRCAKNPRGGSSLPGQTRTRYNHGKNKHPREVLQDKYKDDFKILSKTEEEALRDRLYQDDRKERFAASGIEPIPPSPDKQPKK</sequence>
<comment type="caution">
    <text evidence="2">The sequence shown here is derived from an EMBL/GenBank/DDBJ whole genome shotgun (WGS) entry which is preliminary data.</text>
</comment>
<feature type="compositionally biased region" description="Pro residues" evidence="1">
    <location>
        <begin position="124"/>
        <end position="135"/>
    </location>
</feature>
<dbReference type="EMBL" id="JAVIJP010000034">
    <property type="protein sequence ID" value="KAL3629666.1"/>
    <property type="molecule type" value="Genomic_DNA"/>
</dbReference>
<keyword evidence="3" id="KW-1185">Reference proteome</keyword>
<feature type="region of interest" description="Disordered" evidence="1">
    <location>
        <begin position="106"/>
        <end position="135"/>
    </location>
</feature>
<evidence type="ECO:0000256" key="1">
    <source>
        <dbReference type="SAM" id="MobiDB-lite"/>
    </source>
</evidence>
<organism evidence="2 3">
    <name type="scientific">Castilleja foliolosa</name>
    <dbReference type="NCBI Taxonomy" id="1961234"/>
    <lineage>
        <taxon>Eukaryota</taxon>
        <taxon>Viridiplantae</taxon>
        <taxon>Streptophyta</taxon>
        <taxon>Embryophyta</taxon>
        <taxon>Tracheophyta</taxon>
        <taxon>Spermatophyta</taxon>
        <taxon>Magnoliopsida</taxon>
        <taxon>eudicotyledons</taxon>
        <taxon>Gunneridae</taxon>
        <taxon>Pentapetalae</taxon>
        <taxon>asterids</taxon>
        <taxon>lamiids</taxon>
        <taxon>Lamiales</taxon>
        <taxon>Orobanchaceae</taxon>
        <taxon>Pedicularideae</taxon>
        <taxon>Castillejinae</taxon>
        <taxon>Castilleja</taxon>
    </lineage>
</organism>
<dbReference type="AlphaFoldDB" id="A0ABD3CL45"/>
<evidence type="ECO:0000313" key="2">
    <source>
        <dbReference type="EMBL" id="KAL3629666.1"/>
    </source>
</evidence>
<accession>A0ABD3CL45</accession>
<reference evidence="3" key="1">
    <citation type="journal article" date="2024" name="IScience">
        <title>Strigolactones Initiate the Formation of Haustorium-like Structures in Castilleja.</title>
        <authorList>
            <person name="Buerger M."/>
            <person name="Peterson D."/>
            <person name="Chory J."/>
        </authorList>
    </citation>
    <scope>NUCLEOTIDE SEQUENCE [LARGE SCALE GENOMIC DNA]</scope>
</reference>
<name>A0ABD3CL45_9LAMI</name>
<feature type="region of interest" description="Disordered" evidence="1">
    <location>
        <begin position="28"/>
        <end position="86"/>
    </location>
</feature>
<feature type="compositionally biased region" description="Basic and acidic residues" evidence="1">
    <location>
        <begin position="106"/>
        <end position="117"/>
    </location>
</feature>
<evidence type="ECO:0000313" key="3">
    <source>
        <dbReference type="Proteomes" id="UP001632038"/>
    </source>
</evidence>